<evidence type="ECO:0000313" key="5">
    <source>
        <dbReference type="Proteomes" id="UP000749311"/>
    </source>
</evidence>
<feature type="chain" id="PRO_5045033904" evidence="1">
    <location>
        <begin position="28"/>
        <end position="589"/>
    </location>
</feature>
<dbReference type="RefSeq" id="WP_167171663.1">
    <property type="nucleotide sequence ID" value="NZ_BAAAOO010000006.1"/>
</dbReference>
<dbReference type="EMBL" id="JAAMOZ010000004">
    <property type="protein sequence ID" value="NIH58705.1"/>
    <property type="molecule type" value="Genomic_DNA"/>
</dbReference>
<keyword evidence="5" id="KW-1185">Reference proteome</keyword>
<name>A0ABX0SL69_9ACTN</name>
<organism evidence="3 5">
    <name type="scientific">Brooklawnia cerclae</name>
    <dbReference type="NCBI Taxonomy" id="349934"/>
    <lineage>
        <taxon>Bacteria</taxon>
        <taxon>Bacillati</taxon>
        <taxon>Actinomycetota</taxon>
        <taxon>Actinomycetes</taxon>
        <taxon>Propionibacteriales</taxon>
        <taxon>Propionibacteriaceae</taxon>
        <taxon>Brooklawnia</taxon>
    </lineage>
</organism>
<dbReference type="CDD" id="cd08506">
    <property type="entry name" value="PBP2_clavulanate_OppA2"/>
    <property type="match status" value="1"/>
</dbReference>
<dbReference type="PANTHER" id="PTHR30290:SF83">
    <property type="entry name" value="ABC TRANSPORTER SUBSTRATE-BINDING PROTEIN"/>
    <property type="match status" value="1"/>
</dbReference>
<dbReference type="PANTHER" id="PTHR30290">
    <property type="entry name" value="PERIPLASMIC BINDING COMPONENT OF ABC TRANSPORTER"/>
    <property type="match status" value="1"/>
</dbReference>
<proteinExistence type="predicted"/>
<dbReference type="Gene3D" id="3.10.105.10">
    <property type="entry name" value="Dipeptide-binding Protein, Domain 3"/>
    <property type="match status" value="1"/>
</dbReference>
<evidence type="ECO:0000256" key="1">
    <source>
        <dbReference type="SAM" id="SignalP"/>
    </source>
</evidence>
<feature type="signal peptide" evidence="1">
    <location>
        <begin position="1"/>
        <end position="27"/>
    </location>
</feature>
<dbReference type="SUPFAM" id="SSF53850">
    <property type="entry name" value="Periplasmic binding protein-like II"/>
    <property type="match status" value="1"/>
</dbReference>
<gene>
    <name evidence="3" type="ORF">FB473_003402</name>
    <name evidence="4" type="ORF">FB473_003531</name>
</gene>
<dbReference type="Gene3D" id="3.40.190.10">
    <property type="entry name" value="Periplasmic binding protein-like II"/>
    <property type="match status" value="1"/>
</dbReference>
<comment type="caution">
    <text evidence="3">The sequence shown here is derived from an EMBL/GenBank/DDBJ whole genome shotgun (WGS) entry which is preliminary data.</text>
</comment>
<dbReference type="Proteomes" id="UP000749311">
    <property type="component" value="Unassembled WGS sequence"/>
</dbReference>
<evidence type="ECO:0000259" key="2">
    <source>
        <dbReference type="Pfam" id="PF00496"/>
    </source>
</evidence>
<protein>
    <submittedName>
        <fullName evidence="3">Peptide/nickel transport system substrate-binding protein</fullName>
    </submittedName>
</protein>
<reference evidence="3 5" key="1">
    <citation type="submission" date="2020-02" db="EMBL/GenBank/DDBJ databases">
        <title>Sequencing the genomes of 1000 actinobacteria strains.</title>
        <authorList>
            <person name="Klenk H.-P."/>
        </authorList>
    </citation>
    <scope>NUCLEOTIDE SEQUENCE [LARGE SCALE GENOMIC DNA]</scope>
    <source>
        <strain evidence="3 5">DSM 19609</strain>
    </source>
</reference>
<feature type="domain" description="Solute-binding protein family 5" evidence="2">
    <location>
        <begin position="92"/>
        <end position="488"/>
    </location>
</feature>
<dbReference type="PIRSF" id="PIRSF002741">
    <property type="entry name" value="MppA"/>
    <property type="match status" value="1"/>
</dbReference>
<dbReference type="InterPro" id="IPR000914">
    <property type="entry name" value="SBP_5_dom"/>
</dbReference>
<dbReference type="InterPro" id="IPR039424">
    <property type="entry name" value="SBP_5"/>
</dbReference>
<dbReference type="InterPro" id="IPR030678">
    <property type="entry name" value="Peptide/Ni-bd"/>
</dbReference>
<evidence type="ECO:0000313" key="3">
    <source>
        <dbReference type="EMBL" id="NIH58705.1"/>
    </source>
</evidence>
<keyword evidence="1" id="KW-0732">Signal</keyword>
<dbReference type="Pfam" id="PF00496">
    <property type="entry name" value="SBP_bac_5"/>
    <property type="match status" value="1"/>
</dbReference>
<accession>A0ABX0SL69</accession>
<dbReference type="EMBL" id="JAAMOZ010000006">
    <property type="protein sequence ID" value="NIH58829.1"/>
    <property type="molecule type" value="Genomic_DNA"/>
</dbReference>
<sequence>MIHPNKARWLGAATLSAILLLTGCTGSSDSGDSASEAATTGGVLKIVGTADVDHVDPTSAALVSTNNLLRATTRQLISYAASTDESERIVAQGDLATEVPTPTDDGLVYTFTIREGAQFDAPSGARQITSADIARGFEKLCNPSIPAASLGYFQTLIEGMDEYCEAFQEVSPEAAPMKEYMESHDISGIDSSDPTKLVITLTEPASDFIYMVSLPAVSPVAVESLDYVPDSPEWRENFISSGPYTISEHVADQSMTLVRNEAWKPESDPLRSANVDSIEITFGVSADAAMQQLQSGDADMTFDITIPSAILQQLTAVNDPNLFTLTSGQVNPFIWINTKTDNNNGALKDLKVRQALNYAVDKAAVVQQLGGPDVAAVNNGIFGPGVLGYEEFDPYPSTDSAGDPEKAKELLAEAGYPDGLTLKMPYRTQNAEPAIAQTIQASLAKAGITVELIPVTPADYYSKFMTNRENTASGAWDIAPVGWTPDWAGGSARSVFQPQFTFTGTAQTYNYVDYNNEQANALAAQALQETDPDKVADLWHQVDEAVMADAPIISVAAPKVILYHSTAVENFKPWALGVQGDWTNVSISR</sequence>
<dbReference type="PROSITE" id="PS51257">
    <property type="entry name" value="PROKAR_LIPOPROTEIN"/>
    <property type="match status" value="1"/>
</dbReference>
<evidence type="ECO:0000313" key="4">
    <source>
        <dbReference type="EMBL" id="NIH58829.1"/>
    </source>
</evidence>